<keyword evidence="5" id="KW-1185">Reference proteome</keyword>
<dbReference type="GeneID" id="38785137"/>
<sequence length="472" mass="52363">MSTSFAALMALSATQTRQSDAAVQSALAERQRKEAQRRKEQEDRDRREREVEAKLRLKRLEDEKREQERQRRLEEERGAKEREQRRKQEQERDALRYGPKKARTDKNGYPVSGAARRRSSSSDDESAGANALTREEKRRRRLESEMRGRSAPRRSTHTGYSKAGRRLPGGAVDITTTEASFLSEPSGSQSIRERVAAEPAKLIKLNVNKRDTRTIDEILQDRAKARAKTLDGDQARSFSDWFGKGKKESPKKPTPQIGSASTSRDNTPGTKTSSGYASPAAHSAGLPKVPPAKSSAASATITSKAGARQLTRAPSALASRPAASSSKSLQKNAPSNGSIRAPVPRRSPASFSAKASTSTSKPAAKKRPRSPSMSPTPSPPPPSKKRAPERGGSALGAEIWKIFGKDRTAYTARDVLSDDEDMEADVRSLEFEEAQSSRIAKREEEAAIEEERRHEEEKRRRRKEKELREKRA</sequence>
<accession>A0A401H1H3</accession>
<gene>
    <name evidence="4" type="ORF">SCP_1300340</name>
</gene>
<dbReference type="SMART" id="SM00784">
    <property type="entry name" value="SPT2"/>
    <property type="match status" value="1"/>
</dbReference>
<feature type="compositionally biased region" description="Basic and acidic residues" evidence="3">
    <location>
        <begin position="29"/>
        <end position="95"/>
    </location>
</feature>
<proteinExistence type="inferred from homology"/>
<evidence type="ECO:0000256" key="3">
    <source>
        <dbReference type="SAM" id="MobiDB-lite"/>
    </source>
</evidence>
<reference evidence="4 5" key="1">
    <citation type="journal article" date="2018" name="Sci. Rep.">
        <title>Genome sequence of the cauliflower mushroom Sparassis crispa (Hanabiratake) and its association with beneficial usage.</title>
        <authorList>
            <person name="Kiyama R."/>
            <person name="Furutani Y."/>
            <person name="Kawaguchi K."/>
            <person name="Nakanishi T."/>
        </authorList>
    </citation>
    <scope>NUCLEOTIDE SEQUENCE [LARGE SCALE GENOMIC DNA]</scope>
</reference>
<comment type="caution">
    <text evidence="4">The sequence shown here is derived from an EMBL/GenBank/DDBJ whole genome shotgun (WGS) entry which is preliminary data.</text>
</comment>
<dbReference type="OrthoDB" id="6259853at2759"/>
<feature type="compositionally biased region" description="Low complexity" evidence="3">
    <location>
        <begin position="347"/>
        <end position="362"/>
    </location>
</feature>
<dbReference type="InterPro" id="IPR013256">
    <property type="entry name" value="Chromatin_SPT2"/>
</dbReference>
<dbReference type="Proteomes" id="UP000287166">
    <property type="component" value="Unassembled WGS sequence"/>
</dbReference>
<name>A0A401H1H3_9APHY</name>
<evidence type="ECO:0000313" key="5">
    <source>
        <dbReference type="Proteomes" id="UP000287166"/>
    </source>
</evidence>
<feature type="region of interest" description="Disordered" evidence="3">
    <location>
        <begin position="430"/>
        <end position="472"/>
    </location>
</feature>
<dbReference type="Pfam" id="PF08243">
    <property type="entry name" value="SPT2"/>
    <property type="match status" value="1"/>
</dbReference>
<organism evidence="4 5">
    <name type="scientific">Sparassis crispa</name>
    <dbReference type="NCBI Taxonomy" id="139825"/>
    <lineage>
        <taxon>Eukaryota</taxon>
        <taxon>Fungi</taxon>
        <taxon>Dikarya</taxon>
        <taxon>Basidiomycota</taxon>
        <taxon>Agaricomycotina</taxon>
        <taxon>Agaricomycetes</taxon>
        <taxon>Polyporales</taxon>
        <taxon>Sparassidaceae</taxon>
        <taxon>Sparassis</taxon>
    </lineage>
</organism>
<feature type="compositionally biased region" description="Polar residues" evidence="3">
    <location>
        <begin position="12"/>
        <end position="22"/>
    </location>
</feature>
<evidence type="ECO:0000313" key="4">
    <source>
        <dbReference type="EMBL" id="GBE88220.1"/>
    </source>
</evidence>
<feature type="compositionally biased region" description="Basic and acidic residues" evidence="3">
    <location>
        <begin position="440"/>
        <end position="472"/>
    </location>
</feature>
<feature type="region of interest" description="Disordered" evidence="3">
    <location>
        <begin position="226"/>
        <end position="395"/>
    </location>
</feature>
<feature type="compositionally biased region" description="Polar residues" evidence="3">
    <location>
        <begin position="256"/>
        <end position="276"/>
    </location>
</feature>
<dbReference type="RefSeq" id="XP_027619133.1">
    <property type="nucleotide sequence ID" value="XM_027763332.1"/>
</dbReference>
<dbReference type="InParanoid" id="A0A401H1H3"/>
<evidence type="ECO:0000256" key="1">
    <source>
        <dbReference type="ARBA" id="ARBA00006461"/>
    </source>
</evidence>
<feature type="compositionally biased region" description="Low complexity" evidence="3">
    <location>
        <begin position="292"/>
        <end position="329"/>
    </location>
</feature>
<evidence type="ECO:0000256" key="2">
    <source>
        <dbReference type="ARBA" id="ARBA00023054"/>
    </source>
</evidence>
<keyword evidence="2" id="KW-0175">Coiled coil</keyword>
<feature type="region of interest" description="Disordered" evidence="3">
    <location>
        <begin position="1"/>
        <end position="172"/>
    </location>
</feature>
<dbReference type="STRING" id="139825.A0A401H1H3"/>
<evidence type="ECO:0008006" key="6">
    <source>
        <dbReference type="Google" id="ProtNLM"/>
    </source>
</evidence>
<protein>
    <recommendedName>
        <fullName evidence="6">SPT2-domain-containing protein</fullName>
    </recommendedName>
</protein>
<comment type="similarity">
    <text evidence="1">Belongs to the SPT2 family.</text>
</comment>
<dbReference type="EMBL" id="BFAD01000013">
    <property type="protein sequence ID" value="GBE88220.1"/>
    <property type="molecule type" value="Genomic_DNA"/>
</dbReference>
<dbReference type="AlphaFoldDB" id="A0A401H1H3"/>